<comment type="similarity">
    <text evidence="1">Belongs to the RNase PH family.</text>
</comment>
<feature type="region of interest" description="Disordered" evidence="2">
    <location>
        <begin position="1"/>
        <end position="31"/>
    </location>
</feature>
<dbReference type="GO" id="GO:0016075">
    <property type="term" value="P:rRNA catabolic process"/>
    <property type="evidence" value="ECO:0007669"/>
    <property type="project" value="TreeGrafter"/>
</dbReference>
<dbReference type="InterPro" id="IPR001247">
    <property type="entry name" value="ExoRNase_PH_dom1"/>
</dbReference>
<feature type="region of interest" description="Disordered" evidence="2">
    <location>
        <begin position="81"/>
        <end position="116"/>
    </location>
</feature>
<dbReference type="GO" id="GO:0071028">
    <property type="term" value="P:nuclear mRNA surveillance"/>
    <property type="evidence" value="ECO:0007669"/>
    <property type="project" value="TreeGrafter"/>
</dbReference>
<feature type="compositionally biased region" description="Polar residues" evidence="2">
    <location>
        <begin position="98"/>
        <end position="109"/>
    </location>
</feature>
<protein>
    <recommendedName>
        <fullName evidence="3">Exoribonuclease phosphorolytic domain-containing protein</fullName>
    </recommendedName>
</protein>
<dbReference type="InterPro" id="IPR050080">
    <property type="entry name" value="RNase_PH"/>
</dbReference>
<dbReference type="GO" id="GO:0000177">
    <property type="term" value="C:cytoplasmic exosome (RNase complex)"/>
    <property type="evidence" value="ECO:0007669"/>
    <property type="project" value="TreeGrafter"/>
</dbReference>
<gene>
    <name evidence="4" type="ORF">SMAR0320_LOCUS18550</name>
</gene>
<name>A0A7S2M291_9STRA</name>
<evidence type="ECO:0000259" key="3">
    <source>
        <dbReference type="Pfam" id="PF01138"/>
    </source>
</evidence>
<dbReference type="InterPro" id="IPR020568">
    <property type="entry name" value="Ribosomal_Su5_D2-typ_SF"/>
</dbReference>
<dbReference type="Pfam" id="PF01138">
    <property type="entry name" value="RNase_PH"/>
    <property type="match status" value="1"/>
</dbReference>
<dbReference type="GO" id="GO:0034475">
    <property type="term" value="P:U4 snRNA 3'-end processing"/>
    <property type="evidence" value="ECO:0007669"/>
    <property type="project" value="TreeGrafter"/>
</dbReference>
<dbReference type="InterPro" id="IPR027408">
    <property type="entry name" value="PNPase/RNase_PH_dom_sf"/>
</dbReference>
<dbReference type="GO" id="GO:0071051">
    <property type="term" value="P:poly(A)-dependent snoRNA 3'-end processing"/>
    <property type="evidence" value="ECO:0007669"/>
    <property type="project" value="TreeGrafter"/>
</dbReference>
<dbReference type="EMBL" id="HBGZ01026107">
    <property type="protein sequence ID" value="CAD9622158.1"/>
    <property type="molecule type" value="Transcribed_RNA"/>
</dbReference>
<dbReference type="GO" id="GO:0005730">
    <property type="term" value="C:nucleolus"/>
    <property type="evidence" value="ECO:0007669"/>
    <property type="project" value="TreeGrafter"/>
</dbReference>
<sequence length="325" mass="34454">MSSYPRPSNRKPSTLRPLSAELSPLHRSDGSASLKCGNTHILAAVQGPIAPRIPNRERYDRGIVSVAFSKGLVMMSNAAAGAGNSSGGVVQDEDNKDSGANKSANTMTSLPVPLPSGGGATERELEYFLRDALSSCIMLERYPRCVIQVVIQIVQADGSVLGTAVNCAVMALMDAGIAMRGLAVAATCVAINRSPLSRAEDMDIDASDKEQNKSDGVTIWLDPTAEEESGEGHGMVVIVVDASKIPKQPKSSSITSISNDMDQVELNAEQDDANIITSFTYGSPLSLDGLLSSIESSKQSCAAFTAFMRLAVEQKVQKEEQTLWS</sequence>
<dbReference type="AlphaFoldDB" id="A0A7S2M291"/>
<evidence type="ECO:0000313" key="4">
    <source>
        <dbReference type="EMBL" id="CAD9622158.1"/>
    </source>
</evidence>
<dbReference type="PANTHER" id="PTHR11953:SF0">
    <property type="entry name" value="EXOSOME COMPLEX COMPONENT RRP41"/>
    <property type="match status" value="1"/>
</dbReference>
<reference evidence="4" key="1">
    <citation type="submission" date="2021-01" db="EMBL/GenBank/DDBJ databases">
        <authorList>
            <person name="Corre E."/>
            <person name="Pelletier E."/>
            <person name="Niang G."/>
            <person name="Scheremetjew M."/>
            <person name="Finn R."/>
            <person name="Kale V."/>
            <person name="Holt S."/>
            <person name="Cochrane G."/>
            <person name="Meng A."/>
            <person name="Brown T."/>
            <person name="Cohen L."/>
        </authorList>
    </citation>
    <scope>NUCLEOTIDE SEQUENCE</scope>
    <source>
        <strain evidence="4">SM1012Den-03</strain>
    </source>
</reference>
<dbReference type="SUPFAM" id="SSF54211">
    <property type="entry name" value="Ribosomal protein S5 domain 2-like"/>
    <property type="match status" value="1"/>
</dbReference>
<dbReference type="GO" id="GO:0003723">
    <property type="term" value="F:RNA binding"/>
    <property type="evidence" value="ECO:0007669"/>
    <property type="project" value="TreeGrafter"/>
</dbReference>
<feature type="domain" description="Exoribonuclease phosphorolytic" evidence="3">
    <location>
        <begin position="15"/>
        <end position="177"/>
    </location>
</feature>
<proteinExistence type="inferred from homology"/>
<dbReference type="PANTHER" id="PTHR11953">
    <property type="entry name" value="EXOSOME COMPLEX COMPONENT"/>
    <property type="match status" value="1"/>
</dbReference>
<feature type="compositionally biased region" description="Polar residues" evidence="2">
    <location>
        <begin position="1"/>
        <end position="12"/>
    </location>
</feature>
<evidence type="ECO:0000256" key="1">
    <source>
        <dbReference type="ARBA" id="ARBA00006678"/>
    </source>
</evidence>
<dbReference type="Gene3D" id="3.30.230.70">
    <property type="entry name" value="GHMP Kinase, N-terminal domain"/>
    <property type="match status" value="1"/>
</dbReference>
<accession>A0A7S2M291</accession>
<dbReference type="GO" id="GO:0000176">
    <property type="term" value="C:nuclear exosome (RNase complex)"/>
    <property type="evidence" value="ECO:0007669"/>
    <property type="project" value="TreeGrafter"/>
</dbReference>
<evidence type="ECO:0000256" key="2">
    <source>
        <dbReference type="SAM" id="MobiDB-lite"/>
    </source>
</evidence>
<organism evidence="4">
    <name type="scientific">Skeletonema marinoi</name>
    <dbReference type="NCBI Taxonomy" id="267567"/>
    <lineage>
        <taxon>Eukaryota</taxon>
        <taxon>Sar</taxon>
        <taxon>Stramenopiles</taxon>
        <taxon>Ochrophyta</taxon>
        <taxon>Bacillariophyta</taxon>
        <taxon>Coscinodiscophyceae</taxon>
        <taxon>Thalassiosirophycidae</taxon>
        <taxon>Thalassiosirales</taxon>
        <taxon>Skeletonemataceae</taxon>
        <taxon>Skeletonema</taxon>
        <taxon>Skeletonema marinoi-dohrnii complex</taxon>
    </lineage>
</organism>